<proteinExistence type="predicted"/>
<dbReference type="SUPFAM" id="SSF53167">
    <property type="entry name" value="Purine and uridine phosphorylases"/>
    <property type="match status" value="1"/>
</dbReference>
<dbReference type="RefSeq" id="WP_162423376.1">
    <property type="nucleotide sequence ID" value="NZ_WVIE01000011.1"/>
</dbReference>
<dbReference type="CDD" id="cd09008">
    <property type="entry name" value="MTAN"/>
    <property type="match status" value="1"/>
</dbReference>
<dbReference type="Proteomes" id="UP000646053">
    <property type="component" value="Unassembled WGS sequence"/>
</dbReference>
<organism evidence="2 3">
    <name type="scientific">Myxacorys almedinensis A</name>
    <dbReference type="NCBI Taxonomy" id="2690445"/>
    <lineage>
        <taxon>Bacteria</taxon>
        <taxon>Bacillati</taxon>
        <taxon>Cyanobacteriota</taxon>
        <taxon>Cyanophyceae</taxon>
        <taxon>Leptolyngbyales</taxon>
        <taxon>Leptolyngbyaceae</taxon>
        <taxon>Myxacorys</taxon>
        <taxon>Myxacorys almedinensis</taxon>
    </lineage>
</organism>
<evidence type="ECO:0000313" key="2">
    <source>
        <dbReference type="EMBL" id="NDJ17856.1"/>
    </source>
</evidence>
<keyword evidence="2" id="KW-0808">Transferase</keyword>
<protein>
    <submittedName>
        <fullName evidence="2">Acyltransferase</fullName>
    </submittedName>
</protein>
<dbReference type="InterPro" id="IPR035994">
    <property type="entry name" value="Nucleoside_phosphorylase_sf"/>
</dbReference>
<dbReference type="AlphaFoldDB" id="A0A8J8CJQ6"/>
<dbReference type="GO" id="GO:0005829">
    <property type="term" value="C:cytosol"/>
    <property type="evidence" value="ECO:0007669"/>
    <property type="project" value="TreeGrafter"/>
</dbReference>
<dbReference type="GO" id="GO:0016746">
    <property type="term" value="F:acyltransferase activity"/>
    <property type="evidence" value="ECO:0007669"/>
    <property type="project" value="UniProtKB-KW"/>
</dbReference>
<dbReference type="GO" id="GO:0008782">
    <property type="term" value="F:adenosylhomocysteine nucleosidase activity"/>
    <property type="evidence" value="ECO:0007669"/>
    <property type="project" value="TreeGrafter"/>
</dbReference>
<evidence type="ECO:0000259" key="1">
    <source>
        <dbReference type="Pfam" id="PF01048"/>
    </source>
</evidence>
<dbReference type="GO" id="GO:0019284">
    <property type="term" value="P:L-methionine salvage from S-adenosylmethionine"/>
    <property type="evidence" value="ECO:0007669"/>
    <property type="project" value="TreeGrafter"/>
</dbReference>
<dbReference type="PANTHER" id="PTHR46832:SF1">
    <property type="entry name" value="5'-METHYLTHIOADENOSINE_S-ADENOSYLHOMOCYSTEINE NUCLEOSIDASE"/>
    <property type="match status" value="1"/>
</dbReference>
<keyword evidence="2" id="KW-0012">Acyltransferase</keyword>
<dbReference type="Gene3D" id="3.40.50.1580">
    <property type="entry name" value="Nucleoside phosphorylase domain"/>
    <property type="match status" value="1"/>
</dbReference>
<dbReference type="EMBL" id="WVIE01000011">
    <property type="protein sequence ID" value="NDJ17856.1"/>
    <property type="molecule type" value="Genomic_DNA"/>
</dbReference>
<evidence type="ECO:0000313" key="3">
    <source>
        <dbReference type="Proteomes" id="UP000646053"/>
    </source>
</evidence>
<comment type="caution">
    <text evidence="2">The sequence shown here is derived from an EMBL/GenBank/DDBJ whole genome shotgun (WGS) entry which is preliminary data.</text>
</comment>
<name>A0A8J8CJQ6_9CYAN</name>
<gene>
    <name evidence="2" type="ORF">GS601_11210</name>
</gene>
<keyword evidence="3" id="KW-1185">Reference proteome</keyword>
<dbReference type="GO" id="GO:0008930">
    <property type="term" value="F:methylthioadenosine nucleosidase activity"/>
    <property type="evidence" value="ECO:0007669"/>
    <property type="project" value="TreeGrafter"/>
</dbReference>
<sequence>MKTAILTPLQEELAILVAQLEQFGLQKREFRSGGLDIFEFGEVDLLVANGGHGKTQFGIQAQYLLCQVPQIQLLVCAGAAGALSNSLEVGDVVVATETVEHDYNLKFVSRPLPRFAGSHQIIEVLQSLPQTDSAFSVHFGAVASGDEDIVDAARGQELMNLTDCIAVAWEGAGGARACKFNQKCYVELRGVTDTANHQAAADFEANLVTAMCNLAQVVIQWRATLQPSGAAQQDVGAERREAIG</sequence>
<dbReference type="Pfam" id="PF01048">
    <property type="entry name" value="PNP_UDP_1"/>
    <property type="match status" value="1"/>
</dbReference>
<dbReference type="GO" id="GO:0009116">
    <property type="term" value="P:nucleoside metabolic process"/>
    <property type="evidence" value="ECO:0007669"/>
    <property type="project" value="InterPro"/>
</dbReference>
<dbReference type="PANTHER" id="PTHR46832">
    <property type="entry name" value="5'-METHYLTHIOADENOSINE/S-ADENOSYLHOMOCYSTEINE NUCLEOSIDASE"/>
    <property type="match status" value="1"/>
</dbReference>
<accession>A0A8J8CJQ6</accession>
<reference evidence="2" key="1">
    <citation type="submission" date="2019-12" db="EMBL/GenBank/DDBJ databases">
        <title>High-Quality draft genome sequences of three cyanobacteria isolated from the limestone walls of the Old Cathedral of Coimbra.</title>
        <authorList>
            <person name="Tiago I."/>
            <person name="Soares F."/>
            <person name="Portugal A."/>
        </authorList>
    </citation>
    <scope>NUCLEOTIDE SEQUENCE</scope>
    <source>
        <strain evidence="2">A</strain>
    </source>
</reference>
<dbReference type="InterPro" id="IPR000845">
    <property type="entry name" value="Nucleoside_phosphorylase_d"/>
</dbReference>
<feature type="domain" description="Nucleoside phosphorylase" evidence="1">
    <location>
        <begin position="3"/>
        <end position="218"/>
    </location>
</feature>